<accession>R9H4A6</accession>
<dbReference type="STRING" id="1150600.ADIARSV_0830"/>
<keyword evidence="2" id="KW-1185">Reference proteome</keyword>
<proteinExistence type="predicted"/>
<evidence type="ECO:0000313" key="2">
    <source>
        <dbReference type="Proteomes" id="UP000014174"/>
    </source>
</evidence>
<sequence length="39" mass="4665">MHENKNQLFKIVKRLMETIKSKEPFFKQYVKNVLGVIQG</sequence>
<organism evidence="1 2">
    <name type="scientific">Arcticibacter svalbardensis MN12-7</name>
    <dbReference type="NCBI Taxonomy" id="1150600"/>
    <lineage>
        <taxon>Bacteria</taxon>
        <taxon>Pseudomonadati</taxon>
        <taxon>Bacteroidota</taxon>
        <taxon>Sphingobacteriia</taxon>
        <taxon>Sphingobacteriales</taxon>
        <taxon>Sphingobacteriaceae</taxon>
        <taxon>Arcticibacter</taxon>
    </lineage>
</organism>
<dbReference type="Proteomes" id="UP000014174">
    <property type="component" value="Unassembled WGS sequence"/>
</dbReference>
<name>R9H4A6_9SPHI</name>
<dbReference type="EMBL" id="AQPN01000032">
    <property type="protein sequence ID" value="EOR96014.1"/>
    <property type="molecule type" value="Genomic_DNA"/>
</dbReference>
<protein>
    <submittedName>
        <fullName evidence="1">Uncharacterized protein</fullName>
    </submittedName>
</protein>
<comment type="caution">
    <text evidence="1">The sequence shown here is derived from an EMBL/GenBank/DDBJ whole genome shotgun (WGS) entry which is preliminary data.</text>
</comment>
<evidence type="ECO:0000313" key="1">
    <source>
        <dbReference type="EMBL" id="EOR96014.1"/>
    </source>
</evidence>
<reference evidence="1 2" key="1">
    <citation type="journal article" date="2013" name="Genome Announc.">
        <title>Draft Genome Sequence of Arcticibacter svalbardensis Strain MN12-7T, a Member of the Family Sphingobacteriaceae Isolated from an Arctic Soil Sample.</title>
        <authorList>
            <person name="Shivaji S."/>
            <person name="Ara S."/>
            <person name="Prasad S."/>
            <person name="Manasa B.P."/>
            <person name="Begum Z."/>
            <person name="Singh A."/>
            <person name="Kumar Pinnaka A."/>
        </authorList>
    </citation>
    <scope>NUCLEOTIDE SEQUENCE [LARGE SCALE GENOMIC DNA]</scope>
    <source>
        <strain evidence="1 2">MN12-7</strain>
    </source>
</reference>
<gene>
    <name evidence="1" type="ORF">ADIARSV_0830</name>
</gene>
<dbReference type="AlphaFoldDB" id="R9H4A6"/>